<proteinExistence type="predicted"/>
<dbReference type="Proteomes" id="UP001295444">
    <property type="component" value="Chromosome 01"/>
</dbReference>
<protein>
    <submittedName>
        <fullName evidence="2">Uncharacterized protein</fullName>
    </submittedName>
</protein>
<gene>
    <name evidence="2" type="ORF">PECUL_23A054383</name>
</gene>
<feature type="region of interest" description="Disordered" evidence="1">
    <location>
        <begin position="1"/>
        <end position="48"/>
    </location>
</feature>
<keyword evidence="3" id="KW-1185">Reference proteome</keyword>
<feature type="compositionally biased region" description="Basic and acidic residues" evidence="1">
    <location>
        <begin position="1"/>
        <end position="14"/>
    </location>
</feature>
<organism evidence="2 3">
    <name type="scientific">Pelobates cultripes</name>
    <name type="common">Western spadefoot toad</name>
    <dbReference type="NCBI Taxonomy" id="61616"/>
    <lineage>
        <taxon>Eukaryota</taxon>
        <taxon>Metazoa</taxon>
        <taxon>Chordata</taxon>
        <taxon>Craniata</taxon>
        <taxon>Vertebrata</taxon>
        <taxon>Euteleostomi</taxon>
        <taxon>Amphibia</taxon>
        <taxon>Batrachia</taxon>
        <taxon>Anura</taxon>
        <taxon>Pelobatoidea</taxon>
        <taxon>Pelobatidae</taxon>
        <taxon>Pelobates</taxon>
    </lineage>
</organism>
<evidence type="ECO:0000313" key="2">
    <source>
        <dbReference type="EMBL" id="CAH2220813.1"/>
    </source>
</evidence>
<reference evidence="2" key="1">
    <citation type="submission" date="2022-03" db="EMBL/GenBank/DDBJ databases">
        <authorList>
            <person name="Alioto T."/>
            <person name="Alioto T."/>
            <person name="Gomez Garrido J."/>
        </authorList>
    </citation>
    <scope>NUCLEOTIDE SEQUENCE</scope>
</reference>
<dbReference type="EMBL" id="OW240912">
    <property type="protein sequence ID" value="CAH2220813.1"/>
    <property type="molecule type" value="Genomic_DNA"/>
</dbReference>
<accession>A0AAD1R0S3</accession>
<sequence>MQKREKPDIEKLQRPDLLSGPQRAFPIWDATSRQSRGEPRAALQRSSPQPICRTLQQLYGYARAYLTDMLWLCGGLDDQTAQETDGASMG</sequence>
<evidence type="ECO:0000256" key="1">
    <source>
        <dbReference type="SAM" id="MobiDB-lite"/>
    </source>
</evidence>
<name>A0AAD1R0S3_PELCU</name>
<dbReference type="AlphaFoldDB" id="A0AAD1R0S3"/>
<evidence type="ECO:0000313" key="3">
    <source>
        <dbReference type="Proteomes" id="UP001295444"/>
    </source>
</evidence>